<dbReference type="PANTHER" id="PTHR31973">
    <property type="entry name" value="POLYPROTEIN, PUTATIVE-RELATED"/>
    <property type="match status" value="1"/>
</dbReference>
<dbReference type="InterPro" id="IPR006564">
    <property type="entry name" value="Znf_PMZ"/>
</dbReference>
<evidence type="ECO:0000259" key="2">
    <source>
        <dbReference type="SMART" id="SM00575"/>
    </source>
</evidence>
<dbReference type="InterPro" id="IPR018289">
    <property type="entry name" value="MULE_transposase_dom"/>
</dbReference>
<evidence type="ECO:0000256" key="1">
    <source>
        <dbReference type="SAM" id="MobiDB-lite"/>
    </source>
</evidence>
<proteinExistence type="predicted"/>
<comment type="caution">
    <text evidence="3">The sequence shown here is derived from an EMBL/GenBank/DDBJ whole genome shotgun (WGS) entry which is preliminary data.</text>
</comment>
<dbReference type="SMART" id="SM00575">
    <property type="entry name" value="ZnF_PMZ"/>
    <property type="match status" value="1"/>
</dbReference>
<name>A0A9R1WM74_LACSA</name>
<dbReference type="EMBL" id="NBSK02000009">
    <property type="protein sequence ID" value="KAJ0185155.1"/>
    <property type="molecule type" value="Genomic_DNA"/>
</dbReference>
<feature type="domain" description="Zinc finger PMZ-type" evidence="2">
    <location>
        <begin position="513"/>
        <end position="540"/>
    </location>
</feature>
<accession>A0A9R1WM74</accession>
<dbReference type="PANTHER" id="PTHR31973:SF187">
    <property type="entry name" value="MUTATOR TRANSPOSASE MUDRA PROTEIN"/>
    <property type="match status" value="1"/>
</dbReference>
<feature type="region of interest" description="Disordered" evidence="1">
    <location>
        <begin position="65"/>
        <end position="84"/>
    </location>
</feature>
<keyword evidence="4" id="KW-1185">Reference proteome</keyword>
<sequence length="595" mass="69087">MVLDCKVVLITGKRNQNGIIIGLAEYDSEEYDDEEEVLDTEHIDVEMEEGDVKTQGKERCNDAFFNSSSDYEDNEFDKDNDASDEYEEGFWSEEEIYDTEGAKDLHLGDLGGVGFPIHDPPVNWNKMKPFLVKGYNITFAKCDTVRLVAKCASKMKSQPCPFRFYASWMTQERAFQVKTLVNEQKFVRNFNISNLLSPRWLARHFLKEMIMKPNLKCKEMQSIIRTKFHCGVSWSKAYRTGCREMSIIDGKLTNHYARVWDYSHEFLRSNPGSTIQVGVTVNPDQTTYFHRMYVCFKATREGWKIGCRRLIGLDGSFLKGTCKGELLTTIGKDANNQVYPIAWVVVDIENKPNWKWFLELLTEDLKLQDGRGFTVISDQHKGLLEATKEVLPNLEHRQCARHIYANFRKTYSRLEFKNIGYEHLLARDPYTWCRAYFRTKVACEAVENGIAECFIAIILDARKKPLPALFEEIRLYMMDTFYQMLQKAESGSQWFVQLQSRKLTRYLVDLQRKVCSCRLWDILGIPYVPAQSAILYTGQDLVQFISEWFNVDRFKSIYANNILAVNGRNLWPGTTYTKPLPPLARKNPGRPTLER</sequence>
<evidence type="ECO:0000313" key="4">
    <source>
        <dbReference type="Proteomes" id="UP000235145"/>
    </source>
</evidence>
<dbReference type="Proteomes" id="UP000235145">
    <property type="component" value="Unassembled WGS sequence"/>
</dbReference>
<reference evidence="3 4" key="1">
    <citation type="journal article" date="2017" name="Nat. Commun.">
        <title>Genome assembly with in vitro proximity ligation data and whole-genome triplication in lettuce.</title>
        <authorList>
            <person name="Reyes-Chin-Wo S."/>
            <person name="Wang Z."/>
            <person name="Yang X."/>
            <person name="Kozik A."/>
            <person name="Arikit S."/>
            <person name="Song C."/>
            <person name="Xia L."/>
            <person name="Froenicke L."/>
            <person name="Lavelle D.O."/>
            <person name="Truco M.J."/>
            <person name="Xia R."/>
            <person name="Zhu S."/>
            <person name="Xu C."/>
            <person name="Xu H."/>
            <person name="Xu X."/>
            <person name="Cox K."/>
            <person name="Korf I."/>
            <person name="Meyers B.C."/>
            <person name="Michelmore R.W."/>
        </authorList>
    </citation>
    <scope>NUCLEOTIDE SEQUENCE [LARGE SCALE GENOMIC DNA]</scope>
    <source>
        <strain evidence="4">cv. Salinas</strain>
        <tissue evidence="3">Seedlings</tissue>
    </source>
</reference>
<organism evidence="3 4">
    <name type="scientific">Lactuca sativa</name>
    <name type="common">Garden lettuce</name>
    <dbReference type="NCBI Taxonomy" id="4236"/>
    <lineage>
        <taxon>Eukaryota</taxon>
        <taxon>Viridiplantae</taxon>
        <taxon>Streptophyta</taxon>
        <taxon>Embryophyta</taxon>
        <taxon>Tracheophyta</taxon>
        <taxon>Spermatophyta</taxon>
        <taxon>Magnoliopsida</taxon>
        <taxon>eudicotyledons</taxon>
        <taxon>Gunneridae</taxon>
        <taxon>Pentapetalae</taxon>
        <taxon>asterids</taxon>
        <taxon>campanulids</taxon>
        <taxon>Asterales</taxon>
        <taxon>Asteraceae</taxon>
        <taxon>Cichorioideae</taxon>
        <taxon>Cichorieae</taxon>
        <taxon>Lactucinae</taxon>
        <taxon>Lactuca</taxon>
    </lineage>
</organism>
<protein>
    <recommendedName>
        <fullName evidence="2">Zinc finger PMZ-type domain-containing protein</fullName>
    </recommendedName>
</protein>
<evidence type="ECO:0000313" key="3">
    <source>
        <dbReference type="EMBL" id="KAJ0185155.1"/>
    </source>
</evidence>
<feature type="compositionally biased region" description="Acidic residues" evidence="1">
    <location>
        <begin position="70"/>
        <end position="84"/>
    </location>
</feature>
<dbReference type="Pfam" id="PF10551">
    <property type="entry name" value="MULE"/>
    <property type="match status" value="1"/>
</dbReference>
<dbReference type="AlphaFoldDB" id="A0A9R1WM74"/>
<gene>
    <name evidence="3" type="ORF">LSAT_V11C900471880</name>
</gene>
<dbReference type="GO" id="GO:0008270">
    <property type="term" value="F:zinc ion binding"/>
    <property type="evidence" value="ECO:0007669"/>
    <property type="project" value="InterPro"/>
</dbReference>